<dbReference type="GO" id="GO:0016787">
    <property type="term" value="F:hydrolase activity"/>
    <property type="evidence" value="ECO:0007669"/>
    <property type="project" value="UniProtKB-KW"/>
</dbReference>
<dbReference type="Gene3D" id="3.90.79.10">
    <property type="entry name" value="Nucleoside Triphosphate Pyrophosphohydrolase"/>
    <property type="match status" value="1"/>
</dbReference>
<dbReference type="RefSeq" id="WP_276305433.1">
    <property type="nucleotide sequence ID" value="NZ_CP119992.1"/>
</dbReference>
<evidence type="ECO:0000259" key="2">
    <source>
        <dbReference type="PROSITE" id="PS51462"/>
    </source>
</evidence>
<reference evidence="3 4" key="1">
    <citation type="journal article" date="2019" name="Int. J. Syst. Evol. Microbiol.">
        <title>The Global Catalogue of Microorganisms (GCM) 10K type strain sequencing project: providing services to taxonomists for standard genome sequencing and annotation.</title>
        <authorList>
            <consortium name="The Broad Institute Genomics Platform"/>
            <consortium name="The Broad Institute Genome Sequencing Center for Infectious Disease"/>
            <person name="Wu L."/>
            <person name="Ma J."/>
        </authorList>
    </citation>
    <scope>NUCLEOTIDE SEQUENCE [LARGE SCALE GENOMIC DNA]</scope>
    <source>
        <strain evidence="3 4">PSR21</strain>
    </source>
</reference>
<dbReference type="PANTHER" id="PTHR43736">
    <property type="entry name" value="ADP-RIBOSE PYROPHOSPHATASE"/>
    <property type="match status" value="1"/>
</dbReference>
<feature type="domain" description="Nudix hydrolase" evidence="2">
    <location>
        <begin position="4"/>
        <end position="156"/>
    </location>
</feature>
<dbReference type="PROSITE" id="PS00893">
    <property type="entry name" value="NUDIX_BOX"/>
    <property type="match status" value="1"/>
</dbReference>
<dbReference type="Proteomes" id="UP001596547">
    <property type="component" value="Unassembled WGS sequence"/>
</dbReference>
<keyword evidence="1 3" id="KW-0378">Hydrolase</keyword>
<dbReference type="GeneID" id="79315015"/>
<proteinExistence type="predicted"/>
<dbReference type="EMBL" id="JBHTBF010000001">
    <property type="protein sequence ID" value="MFC7316036.1"/>
    <property type="molecule type" value="Genomic_DNA"/>
</dbReference>
<dbReference type="PROSITE" id="PS51462">
    <property type="entry name" value="NUDIX"/>
    <property type="match status" value="1"/>
</dbReference>
<dbReference type="PANTHER" id="PTHR43736:SF1">
    <property type="entry name" value="DIHYDRONEOPTERIN TRIPHOSPHATE DIPHOSPHATASE"/>
    <property type="match status" value="1"/>
</dbReference>
<keyword evidence="4" id="KW-1185">Reference proteome</keyword>
<evidence type="ECO:0000256" key="1">
    <source>
        <dbReference type="ARBA" id="ARBA00022801"/>
    </source>
</evidence>
<dbReference type="InterPro" id="IPR020476">
    <property type="entry name" value="Nudix_hydrolase"/>
</dbReference>
<evidence type="ECO:0000313" key="4">
    <source>
        <dbReference type="Proteomes" id="UP001596547"/>
    </source>
</evidence>
<accession>A0ABD6A610</accession>
<dbReference type="PRINTS" id="PR00502">
    <property type="entry name" value="NUDIXFAMILY"/>
</dbReference>
<dbReference type="CDD" id="cd03674">
    <property type="entry name" value="NUDIX_Hydrolase"/>
    <property type="match status" value="1"/>
</dbReference>
<dbReference type="SUPFAM" id="SSF55811">
    <property type="entry name" value="Nudix"/>
    <property type="match status" value="1"/>
</dbReference>
<dbReference type="InterPro" id="IPR000086">
    <property type="entry name" value="NUDIX_hydrolase_dom"/>
</dbReference>
<name>A0ABD6A610_9EURY</name>
<dbReference type="Pfam" id="PF00293">
    <property type="entry name" value="NUDIX"/>
    <property type="match status" value="1"/>
</dbReference>
<dbReference type="InterPro" id="IPR015797">
    <property type="entry name" value="NUDIX_hydrolase-like_dom_sf"/>
</dbReference>
<evidence type="ECO:0000313" key="3">
    <source>
        <dbReference type="EMBL" id="MFC7316036.1"/>
    </source>
</evidence>
<protein>
    <submittedName>
        <fullName evidence="3">NUDIX hydrolase</fullName>
    </submittedName>
</protein>
<dbReference type="InterPro" id="IPR020084">
    <property type="entry name" value="NUDIX_hydrolase_CS"/>
</dbReference>
<gene>
    <name evidence="3" type="ORF">ACFQPE_04400</name>
</gene>
<dbReference type="AlphaFoldDB" id="A0ABD6A610"/>
<sequence>METTRHFVATVYIVNEGATALHDHERLGMWLPPGGHVDRDELPHEAAIREVREETGLDVDLLAPVGDVTSETVRSIPQPQQFLLEDIDVYPTGEVGHQHVDFVYYGRVDSRDVRPDGDDEAAPARWKWFTRTELRENARLEPDVAEIGRRAIEAVEAAAVGGTTGAAGATETGDDR</sequence>
<organism evidence="3 4">
    <name type="scientific">Halomarina halobia</name>
    <dbReference type="NCBI Taxonomy" id="3033386"/>
    <lineage>
        <taxon>Archaea</taxon>
        <taxon>Methanobacteriati</taxon>
        <taxon>Methanobacteriota</taxon>
        <taxon>Stenosarchaea group</taxon>
        <taxon>Halobacteria</taxon>
        <taxon>Halobacteriales</taxon>
        <taxon>Natronomonadaceae</taxon>
        <taxon>Halomarina</taxon>
    </lineage>
</organism>
<comment type="caution">
    <text evidence="3">The sequence shown here is derived from an EMBL/GenBank/DDBJ whole genome shotgun (WGS) entry which is preliminary data.</text>
</comment>